<proteinExistence type="predicted"/>
<evidence type="ECO:0000259" key="1">
    <source>
        <dbReference type="PROSITE" id="PS50280"/>
    </source>
</evidence>
<dbReference type="Gene3D" id="2.170.270.10">
    <property type="entry name" value="SET domain"/>
    <property type="match status" value="1"/>
</dbReference>
<gene>
    <name evidence="2" type="ORF">AAY24_03440</name>
</gene>
<dbReference type="SUPFAM" id="SSF82199">
    <property type="entry name" value="SET domain"/>
    <property type="match status" value="1"/>
</dbReference>
<dbReference type="GO" id="GO:0032259">
    <property type="term" value="P:methylation"/>
    <property type="evidence" value="ECO:0007669"/>
    <property type="project" value="UniProtKB-KW"/>
</dbReference>
<evidence type="ECO:0000313" key="2">
    <source>
        <dbReference type="EMBL" id="AKH19566.1"/>
    </source>
</evidence>
<reference evidence="2 3" key="1">
    <citation type="journal article" date="2015" name="Genome Announc.">
        <title>Complete Genome Sequence of Sedimenticola thiotaurini Strain SIP-G1, a Polyphosphate- and Polyhydroxyalkanoate-Accumulating Sulfur-Oxidizing Gammaproteobacterium Isolated from Salt Marsh Sediments.</title>
        <authorList>
            <person name="Flood B.E."/>
            <person name="Jones D.S."/>
            <person name="Bailey J.V."/>
        </authorList>
    </citation>
    <scope>NUCLEOTIDE SEQUENCE [LARGE SCALE GENOMIC DNA]</scope>
    <source>
        <strain evidence="2 3">SIP-G1</strain>
    </source>
</reference>
<dbReference type="EMBL" id="CP011412">
    <property type="protein sequence ID" value="AKH19566.1"/>
    <property type="molecule type" value="Genomic_DNA"/>
</dbReference>
<dbReference type="OrthoDB" id="9790349at2"/>
<dbReference type="InterPro" id="IPR046341">
    <property type="entry name" value="SET_dom_sf"/>
</dbReference>
<keyword evidence="3" id="KW-1185">Reference proteome</keyword>
<dbReference type="AlphaFoldDB" id="A0A0F7JT15"/>
<dbReference type="RefSeq" id="WP_046858502.1">
    <property type="nucleotide sequence ID" value="NZ_CP011412.1"/>
</dbReference>
<organism evidence="2 3">
    <name type="scientific">Sedimenticola thiotaurini</name>
    <dbReference type="NCBI Taxonomy" id="1543721"/>
    <lineage>
        <taxon>Bacteria</taxon>
        <taxon>Pseudomonadati</taxon>
        <taxon>Pseudomonadota</taxon>
        <taxon>Gammaproteobacteria</taxon>
        <taxon>Chromatiales</taxon>
        <taxon>Sedimenticolaceae</taxon>
        <taxon>Sedimenticola</taxon>
    </lineage>
</organism>
<dbReference type="Pfam" id="PF00856">
    <property type="entry name" value="SET"/>
    <property type="match status" value="1"/>
</dbReference>
<name>A0A0F7JT15_9GAMM</name>
<evidence type="ECO:0000313" key="3">
    <source>
        <dbReference type="Proteomes" id="UP000034410"/>
    </source>
</evidence>
<dbReference type="InterPro" id="IPR001214">
    <property type="entry name" value="SET_dom"/>
</dbReference>
<dbReference type="GO" id="GO:0008168">
    <property type="term" value="F:methyltransferase activity"/>
    <property type="evidence" value="ECO:0007669"/>
    <property type="project" value="UniProtKB-KW"/>
</dbReference>
<dbReference type="KEGG" id="seds:AAY24_03440"/>
<keyword evidence="2" id="KW-0808">Transferase</keyword>
<dbReference type="PROSITE" id="PS50280">
    <property type="entry name" value="SET"/>
    <property type="match status" value="1"/>
</dbReference>
<dbReference type="Proteomes" id="UP000034410">
    <property type="component" value="Chromosome"/>
</dbReference>
<keyword evidence="2" id="KW-0489">Methyltransferase</keyword>
<sequence length="111" mass="12656">MELRIKNSQLKELVYIAPSSIHGTGVFAKRALSKGEYIGTYHGPVARRNGTYVLWVYDPDDEENAVGRSGKNYLRFLNHQIPGNAEFDGFDLYARVKIGKNEEITFNYEPE</sequence>
<feature type="domain" description="SET" evidence="1">
    <location>
        <begin position="12"/>
        <end position="109"/>
    </location>
</feature>
<protein>
    <submittedName>
        <fullName evidence="2">Lysine methyltransferase</fullName>
    </submittedName>
</protein>
<accession>A0A0F7JT15</accession>